<feature type="region of interest" description="Disordered" evidence="5">
    <location>
        <begin position="982"/>
        <end position="1003"/>
    </location>
</feature>
<dbReference type="InterPro" id="IPR036942">
    <property type="entry name" value="Beta-barrel_TonB_sf"/>
</dbReference>
<dbReference type="Pfam" id="PF07715">
    <property type="entry name" value="Plug"/>
    <property type="match status" value="1"/>
</dbReference>
<evidence type="ECO:0000313" key="10">
    <source>
        <dbReference type="Proteomes" id="UP001168380"/>
    </source>
</evidence>
<name>A0ABT8THZ9_9GAMM</name>
<evidence type="ECO:0000259" key="7">
    <source>
        <dbReference type="Pfam" id="PF00593"/>
    </source>
</evidence>
<evidence type="ECO:0000256" key="5">
    <source>
        <dbReference type="SAM" id="MobiDB-lite"/>
    </source>
</evidence>
<feature type="chain" id="PRO_5046431078" evidence="6">
    <location>
        <begin position="32"/>
        <end position="1129"/>
    </location>
</feature>
<keyword evidence="2 4" id="KW-0472">Membrane</keyword>
<dbReference type="InterPro" id="IPR000531">
    <property type="entry name" value="Beta-barrel_TonB"/>
</dbReference>
<comment type="similarity">
    <text evidence="4">Belongs to the TonB-dependent receptor family.</text>
</comment>
<keyword evidence="6" id="KW-0732">Signal</keyword>
<evidence type="ECO:0000256" key="6">
    <source>
        <dbReference type="SAM" id="SignalP"/>
    </source>
</evidence>
<keyword evidence="9" id="KW-0675">Receptor</keyword>
<dbReference type="Gene3D" id="2.170.130.10">
    <property type="entry name" value="TonB-dependent receptor, plug domain"/>
    <property type="match status" value="1"/>
</dbReference>
<dbReference type="SUPFAM" id="SSF56935">
    <property type="entry name" value="Porins"/>
    <property type="match status" value="1"/>
</dbReference>
<feature type="signal peptide" evidence="6">
    <location>
        <begin position="1"/>
        <end position="31"/>
    </location>
</feature>
<dbReference type="NCBIfam" id="TIGR01782">
    <property type="entry name" value="TonB-Xanth-Caul"/>
    <property type="match status" value="1"/>
</dbReference>
<keyword evidence="10" id="KW-1185">Reference proteome</keyword>
<evidence type="ECO:0000256" key="2">
    <source>
        <dbReference type="ARBA" id="ARBA00023136"/>
    </source>
</evidence>
<dbReference type="PANTHER" id="PTHR40980:SF3">
    <property type="entry name" value="TONB-DEPENDENT RECEPTOR-LIKE BETA-BARREL DOMAIN-CONTAINING PROTEIN"/>
    <property type="match status" value="1"/>
</dbReference>
<reference evidence="9" key="1">
    <citation type="submission" date="2023-07" db="EMBL/GenBank/DDBJ databases">
        <title>Gilvimarinus algae sp. nov., isolated from the surface of Kelp.</title>
        <authorList>
            <person name="Sun Y.Y."/>
            <person name="Gong Y."/>
            <person name="Du Z.J."/>
        </authorList>
    </citation>
    <scope>NUCLEOTIDE SEQUENCE</scope>
    <source>
        <strain evidence="9">SDUM040014</strain>
    </source>
</reference>
<evidence type="ECO:0000256" key="1">
    <source>
        <dbReference type="ARBA" id="ARBA00004442"/>
    </source>
</evidence>
<dbReference type="InterPro" id="IPR010104">
    <property type="entry name" value="TonB_rcpt_bac"/>
</dbReference>
<dbReference type="InterPro" id="IPR037066">
    <property type="entry name" value="Plug_dom_sf"/>
</dbReference>
<gene>
    <name evidence="9" type="ORF">QWI16_13095</name>
</gene>
<accession>A0ABT8THZ9</accession>
<evidence type="ECO:0000256" key="3">
    <source>
        <dbReference type="ARBA" id="ARBA00023237"/>
    </source>
</evidence>
<proteinExistence type="inferred from homology"/>
<dbReference type="Pfam" id="PF00593">
    <property type="entry name" value="TonB_dep_Rec_b-barrel"/>
    <property type="match status" value="1"/>
</dbReference>
<comment type="caution">
    <text evidence="9">The sequence shown here is derived from an EMBL/GenBank/DDBJ whole genome shotgun (WGS) entry which is preliminary data.</text>
</comment>
<dbReference type="RefSeq" id="WP_302713819.1">
    <property type="nucleotide sequence ID" value="NZ_JAULRT010000060.1"/>
</dbReference>
<keyword evidence="4" id="KW-0798">TonB box</keyword>
<dbReference type="Gene3D" id="2.40.170.20">
    <property type="entry name" value="TonB-dependent receptor, beta-barrel domain"/>
    <property type="match status" value="1"/>
</dbReference>
<feature type="domain" description="TonB-dependent receptor-like beta-barrel" evidence="7">
    <location>
        <begin position="475"/>
        <end position="1092"/>
    </location>
</feature>
<evidence type="ECO:0000256" key="4">
    <source>
        <dbReference type="RuleBase" id="RU003357"/>
    </source>
</evidence>
<dbReference type="InterPro" id="IPR012910">
    <property type="entry name" value="Plug_dom"/>
</dbReference>
<evidence type="ECO:0000259" key="8">
    <source>
        <dbReference type="Pfam" id="PF07715"/>
    </source>
</evidence>
<dbReference type="PANTHER" id="PTHR40980">
    <property type="entry name" value="PLUG DOMAIN-CONTAINING PROTEIN"/>
    <property type="match status" value="1"/>
</dbReference>
<protein>
    <submittedName>
        <fullName evidence="9">TonB-dependent receptor</fullName>
    </submittedName>
</protein>
<organism evidence="9 10">
    <name type="scientific">Gilvimarinus algae</name>
    <dbReference type="NCBI Taxonomy" id="3058037"/>
    <lineage>
        <taxon>Bacteria</taxon>
        <taxon>Pseudomonadati</taxon>
        <taxon>Pseudomonadota</taxon>
        <taxon>Gammaproteobacteria</taxon>
        <taxon>Cellvibrionales</taxon>
        <taxon>Cellvibrionaceae</taxon>
        <taxon>Gilvimarinus</taxon>
    </lineage>
</organism>
<dbReference type="Proteomes" id="UP001168380">
    <property type="component" value="Unassembled WGS sequence"/>
</dbReference>
<dbReference type="EMBL" id="JAULRT010000060">
    <property type="protein sequence ID" value="MDO3383109.1"/>
    <property type="molecule type" value="Genomic_DNA"/>
</dbReference>
<feature type="domain" description="TonB-dependent receptor plug" evidence="8">
    <location>
        <begin position="60"/>
        <end position="171"/>
    </location>
</feature>
<sequence>MIYRDNTKKVVPFKKSMLAICVMAMGSPALAQDTSENVEALEEIVVSGTRQNLQNAQDIKRDADTFVDAISAEDIGSLPDRSVLEAMQRMPGVSIERFAAPEDPDHFGVEGSGAVIRGMSATRSEFNGRDSFTANSGRGLNFQDVPPELMSGVDLYKNQTADMIEGGIGGTVSLKTRKPFNQDGQMIAFTGDVSYGDIAEETSPTFSGLYSNRWDTESLGEFGFLINASYSELIGESHGIQSDAFVKYNADTLGAPSSVADAENQVWMTNGSNFFTKEDDRVRKGLAASFQWASPDDTLEATAEFIRSDARLSWKENAIKYQGGYGDENDDGSVSETRRARPYPGTEFLFDDRGIFQAGYITDGGGWRGGEGRVPRSWSGEGDVPEDYVTQNDYFGQKYQADTRFKDTHTIVDDASFNLKWMPNDAWELEGDFQYVKATTEDDDLQIANGIYGLQQFDMRGDTPKLTVIEPWDGRRDANPEYYAEEFPGFSGDPAGDSNYFQDPDSYWWRSAMDHYERSEGESKAVRFDATRYFDNVNFFRSVKAGVRFADRNQIVRTTPYNWGHIGAEWAPGGGEGALWLSETEELSGDYEYIDWSDFHRGGVANVPGNGFLFATEDFLKEVIDGRTVPQNNPGAEGVWEPANLRPEVGGNGTYFSDAEIYDTTETNKAAYVRLDFGSDETALRFSGNIGLRYVELDRDAIGSIQYPDMIGQAYPDGAPTDLTDSGAIRKWAEEQVGPFDPGLFASEQDWLDEVNDLMSYSRDANNWLSQTEQDFGNNVDEAQEDSASWDGFLPSFNLKLELTDDLIARFAVAKAIALPDMSEVRNQAVLGAQQLVVTRETDTSEISEPGPVDDGVNILEVDDVQWTGSGGNPGLQPMESIQYDASVEWYFAPVGSLTVSLFYKDLSNFFIEGAIPRTFTNPSTGVSQTVDFTTTRNGEEGKMQGFEIAYQQFYDMLPEPFDGFGIQANYTFIDSEGVPNFTSDAQATTEDDLDDSGPDTPQPGLEVVDLSLLEGLPLRGQSEHTANLVLMYEKNDWSARLAYNWRSKYLVTTRDVISGQPIWNDDAGFLDGSVQYTVNDYFTVGLQATNLLDTQTETLMTLDENGRETGRSWFINDRRLAFTMKFVY</sequence>
<comment type="subcellular location">
    <subcellularLocation>
        <location evidence="1 4">Cell outer membrane</location>
    </subcellularLocation>
</comment>
<evidence type="ECO:0000313" key="9">
    <source>
        <dbReference type="EMBL" id="MDO3383109.1"/>
    </source>
</evidence>
<keyword evidence="3" id="KW-0998">Cell outer membrane</keyword>